<dbReference type="EMBL" id="MPUH01000298">
    <property type="protein sequence ID" value="OMJ83605.1"/>
    <property type="molecule type" value="Genomic_DNA"/>
</dbReference>
<evidence type="ECO:0000313" key="3">
    <source>
        <dbReference type="Proteomes" id="UP000187209"/>
    </source>
</evidence>
<accession>A0A1R2C3U7</accession>
<gene>
    <name evidence="2" type="ORF">SteCoe_15459</name>
</gene>
<feature type="region of interest" description="Disordered" evidence="1">
    <location>
        <begin position="160"/>
        <end position="237"/>
    </location>
</feature>
<dbReference type="AlphaFoldDB" id="A0A1R2C3U7"/>
<protein>
    <submittedName>
        <fullName evidence="2">Uncharacterized protein</fullName>
    </submittedName>
</protein>
<sequence length="237" mass="27550">MENFQRFQNLDIQYLKSERESLIKSNYAYSEKIGIMEIEISDLKAMLQALQNENKALSFRLLKTQEAQNTNNKQEALEKVTKELEKLKELQASETSAKKAERSDEVEDLTEEVTELKEELRYLKGEYIPKLENQLENARLLIIELESEITHLNNEKERNITESSFAGNGRKNSVGSAASGRKEFLQPYSEGEYLKEEKPYSGQKPRARPQNYMPSIKRFDKNNKTPEFKIQISKQDS</sequence>
<evidence type="ECO:0000256" key="1">
    <source>
        <dbReference type="SAM" id="MobiDB-lite"/>
    </source>
</evidence>
<comment type="caution">
    <text evidence="2">The sequence shown here is derived from an EMBL/GenBank/DDBJ whole genome shotgun (WGS) entry which is preliminary data.</text>
</comment>
<reference evidence="2 3" key="1">
    <citation type="submission" date="2016-11" db="EMBL/GenBank/DDBJ databases">
        <title>The macronuclear genome of Stentor coeruleus: a giant cell with tiny introns.</title>
        <authorList>
            <person name="Slabodnick M."/>
            <person name="Ruby J.G."/>
            <person name="Reiff S.B."/>
            <person name="Swart E.C."/>
            <person name="Gosai S."/>
            <person name="Prabakaran S."/>
            <person name="Witkowska E."/>
            <person name="Larue G.E."/>
            <person name="Fisher S."/>
            <person name="Freeman R.M."/>
            <person name="Gunawardena J."/>
            <person name="Chu W."/>
            <person name="Stover N.A."/>
            <person name="Gregory B.D."/>
            <person name="Nowacki M."/>
            <person name="Derisi J."/>
            <person name="Roy S.W."/>
            <person name="Marshall W.F."/>
            <person name="Sood P."/>
        </authorList>
    </citation>
    <scope>NUCLEOTIDE SEQUENCE [LARGE SCALE GENOMIC DNA]</scope>
    <source>
        <strain evidence="2">WM001</strain>
    </source>
</reference>
<keyword evidence="3" id="KW-1185">Reference proteome</keyword>
<organism evidence="2 3">
    <name type="scientific">Stentor coeruleus</name>
    <dbReference type="NCBI Taxonomy" id="5963"/>
    <lineage>
        <taxon>Eukaryota</taxon>
        <taxon>Sar</taxon>
        <taxon>Alveolata</taxon>
        <taxon>Ciliophora</taxon>
        <taxon>Postciliodesmatophora</taxon>
        <taxon>Heterotrichea</taxon>
        <taxon>Heterotrichida</taxon>
        <taxon>Stentoridae</taxon>
        <taxon>Stentor</taxon>
    </lineage>
</organism>
<feature type="compositionally biased region" description="Basic and acidic residues" evidence="1">
    <location>
        <begin position="217"/>
        <end position="227"/>
    </location>
</feature>
<evidence type="ECO:0000313" key="2">
    <source>
        <dbReference type="EMBL" id="OMJ83605.1"/>
    </source>
</evidence>
<name>A0A1R2C3U7_9CILI</name>
<proteinExistence type="predicted"/>
<feature type="compositionally biased region" description="Polar residues" evidence="1">
    <location>
        <begin position="161"/>
        <end position="176"/>
    </location>
</feature>
<dbReference type="Proteomes" id="UP000187209">
    <property type="component" value="Unassembled WGS sequence"/>
</dbReference>